<accession>A8HSZ2</accession>
<dbReference type="SUPFAM" id="SSF50800">
    <property type="entry name" value="PK beta-barrel domain-like"/>
    <property type="match status" value="1"/>
</dbReference>
<evidence type="ECO:0000259" key="1">
    <source>
        <dbReference type="PROSITE" id="PS51340"/>
    </source>
</evidence>
<dbReference type="InterPro" id="IPR011037">
    <property type="entry name" value="Pyrv_Knase-like_insert_dom_sf"/>
</dbReference>
<reference evidence="2 3" key="4">
    <citation type="journal article" date="2009" name="Appl. Environ. Microbiol.">
        <title>Comparative genome-wide transcriptional profiling of Azorhizobium caulinodans ORS571 grown under free-living and symbiotic conditions.</title>
        <authorList>
            <person name="Tsukada S."/>
            <person name="Aono T."/>
            <person name="Akiba N."/>
            <person name="Lee KB."/>
            <person name="Liu CT."/>
            <person name="Toyazaki H."/>
            <person name="Oyaizu H."/>
        </authorList>
    </citation>
    <scope>NUCLEOTIDE SEQUENCE [LARGE SCALE GENOMIC DNA]</scope>
    <source>
        <strain evidence="3">ATCC 43989 / DSM 5975 / JCM 20966 / LMG 6465 / NBRC 14845 / NCIMB 13405 / ORS 571</strain>
    </source>
</reference>
<dbReference type="STRING" id="438753.AZC_4235"/>
<keyword evidence="3" id="KW-1185">Reference proteome</keyword>
<proteinExistence type="predicted"/>
<dbReference type="PROSITE" id="PS51340">
    <property type="entry name" value="MOSC"/>
    <property type="match status" value="1"/>
</dbReference>
<dbReference type="Pfam" id="PF03473">
    <property type="entry name" value="MOSC"/>
    <property type="match status" value="1"/>
</dbReference>
<feature type="domain" description="MOSC" evidence="1">
    <location>
        <begin position="99"/>
        <end position="269"/>
    </location>
</feature>
<protein>
    <recommendedName>
        <fullName evidence="1">MOSC domain-containing protein</fullName>
    </recommendedName>
</protein>
<reference evidence="2 3" key="5">
    <citation type="journal article" date="2010" name="Appl. Environ. Microbiol.">
        <title>phrR-like gene praR of Azorhizobium caulinodans ORS571 is essential for symbiosis with Sesbania rostrata and is involved in expression of reb genes.</title>
        <authorList>
            <person name="Akiba N."/>
            <person name="Aono T."/>
            <person name="Toyazaki H."/>
            <person name="Sato S."/>
            <person name="Oyaizu H."/>
        </authorList>
    </citation>
    <scope>NUCLEOTIDE SEQUENCE [LARGE SCALE GENOMIC DNA]</scope>
    <source>
        <strain evidence="3">ATCC 43989 / DSM 5975 / JCM 20966 / LMG 6465 / NBRC 14845 / NCIMB 13405 / ORS 571</strain>
    </source>
</reference>
<reference evidence="2 3" key="6">
    <citation type="journal article" date="2011" name="Appl. Environ. Microbiol.">
        <title>Involvement of the azorhizobial chromosome partition gene (parA) in the onset of bacteroid differentiation during Sesbania rostrata stem nodule development.</title>
        <authorList>
            <person name="Liu CT."/>
            <person name="Lee KB."/>
            <person name="Wang YS."/>
            <person name="Peng MH."/>
            <person name="Lee KT."/>
            <person name="Suzuki S."/>
            <person name="Suzuki T."/>
            <person name="Oyaizu H."/>
        </authorList>
    </citation>
    <scope>NUCLEOTIDE SEQUENCE [LARGE SCALE GENOMIC DNA]</scope>
    <source>
        <strain evidence="3">ATCC 43989 / DSM 5975 / JCM 20966 / LMG 6465 / NBRC 14845 / NCIMB 13405 / ORS 571</strain>
    </source>
</reference>
<sequence length="284" mass="30406">MRPTANSAERTAPMASAQLVAIHRYPVKGLSHEALESVALEAGTWFPGDRVHAVENGPSGFDPATPEYKQKTAFLVLMRDEALAALDTRYDEATSTLTVSQDGAVRASGDLSTVEGRAAIEAFFTAYMGRDARGPLRVLTSPAGHRFTDSLRAGFVSLLNLATVRDLSKRMGAEVDPRRFRMNLILDGWEAGAELDMVGRVIAIGPDVRLQVLKRTERCAATSVNPDTAARDLNVVKGLVKAYGHTDCGIYAKVLTGGRIAPGDAIHLADGAPSPKLATQPRLL</sequence>
<dbReference type="InterPro" id="IPR005302">
    <property type="entry name" value="MoCF_Sase_C"/>
</dbReference>
<dbReference type="HOGENOM" id="CLU_028286_5_0_5"/>
<evidence type="ECO:0000313" key="2">
    <source>
        <dbReference type="EMBL" id="BAF90233.1"/>
    </source>
</evidence>
<organism evidence="2 3">
    <name type="scientific">Azorhizobium caulinodans (strain ATCC 43989 / DSM 5975 / JCM 20966 / LMG 6465 / NBRC 14845 / NCIMB 13405 / ORS 571)</name>
    <dbReference type="NCBI Taxonomy" id="438753"/>
    <lineage>
        <taxon>Bacteria</taxon>
        <taxon>Pseudomonadati</taxon>
        <taxon>Pseudomonadota</taxon>
        <taxon>Alphaproteobacteria</taxon>
        <taxon>Hyphomicrobiales</taxon>
        <taxon>Xanthobacteraceae</taxon>
        <taxon>Azorhizobium</taxon>
    </lineage>
</organism>
<dbReference type="GO" id="GO:0003824">
    <property type="term" value="F:catalytic activity"/>
    <property type="evidence" value="ECO:0007669"/>
    <property type="project" value="InterPro"/>
</dbReference>
<dbReference type="eggNOG" id="COG3217">
    <property type="taxonomic scope" value="Bacteria"/>
</dbReference>
<dbReference type="EMBL" id="AP009384">
    <property type="protein sequence ID" value="BAF90233.1"/>
    <property type="molecule type" value="Genomic_DNA"/>
</dbReference>
<gene>
    <name evidence="2" type="ordered locus">AZC_4235</name>
</gene>
<dbReference type="Gene3D" id="2.40.33.20">
    <property type="entry name" value="PK beta-barrel domain-like"/>
    <property type="match status" value="1"/>
</dbReference>
<name>A8HSZ2_AZOC5</name>
<dbReference type="GO" id="GO:0030170">
    <property type="term" value="F:pyridoxal phosphate binding"/>
    <property type="evidence" value="ECO:0007669"/>
    <property type="project" value="InterPro"/>
</dbReference>
<reference evidence="2 3" key="1">
    <citation type="journal article" date="2007" name="Appl. Environ. Microbiol.">
        <title>Rhizobial factors required for stem nodule maturation and maintenance in Sesbania rostrata-Azorhizobium caulinodans ORS571 symbiosis.</title>
        <authorList>
            <person name="Suzuki S."/>
            <person name="Aono T."/>
            <person name="Lee KB."/>
            <person name="Suzuki T."/>
            <person name="Liu CT."/>
            <person name="Miwa H."/>
            <person name="Wakao S."/>
            <person name="Iki T."/>
            <person name="Oyaizu H."/>
        </authorList>
    </citation>
    <scope>NUCLEOTIDE SEQUENCE [LARGE SCALE GENOMIC DNA]</scope>
    <source>
        <strain evidence="3">ATCC 43989 / DSM 5975 / JCM 20966 / LMG 6465 / NBRC 14845 / NCIMB 13405 / ORS 571</strain>
    </source>
</reference>
<dbReference type="GO" id="GO:0030151">
    <property type="term" value="F:molybdenum ion binding"/>
    <property type="evidence" value="ECO:0007669"/>
    <property type="project" value="InterPro"/>
</dbReference>
<dbReference type="KEGG" id="azc:AZC_4235"/>
<reference evidence="3" key="2">
    <citation type="submission" date="2007-04" db="EMBL/GenBank/DDBJ databases">
        <title>Complete genome sequence of the nitrogen-fixing bacterium Azorhizobium caulinodans ORS571.</title>
        <authorList>
            <person name="Lee K.B."/>
            <person name="Backer P.D."/>
            <person name="Aono T."/>
            <person name="Liu C.T."/>
            <person name="Suzuki S."/>
            <person name="Suzuki T."/>
            <person name="Kaneko T."/>
            <person name="Yamada M."/>
            <person name="Tabata S."/>
            <person name="Kupfer D.M."/>
            <person name="Najar F.Z."/>
            <person name="Wiley G.B."/>
            <person name="Roe B."/>
            <person name="Binnewies T."/>
            <person name="Ussery D."/>
            <person name="Vereecke D."/>
            <person name="Gevers D."/>
            <person name="Holsters M."/>
            <person name="Oyaizu H."/>
        </authorList>
    </citation>
    <scope>NUCLEOTIDE SEQUENCE [LARGE SCALE GENOMIC DNA]</scope>
    <source>
        <strain evidence="3">ATCC 43989 / DSM 5975 / JCM 20966 / LMG 6465 / NBRC 14845 / NCIMB 13405 / ORS 571</strain>
    </source>
</reference>
<dbReference type="AlphaFoldDB" id="A8HSZ2"/>
<dbReference type="Proteomes" id="UP000000270">
    <property type="component" value="Chromosome"/>
</dbReference>
<evidence type="ECO:0000313" key="3">
    <source>
        <dbReference type="Proteomes" id="UP000000270"/>
    </source>
</evidence>
<reference evidence="2 3" key="3">
    <citation type="journal article" date="2008" name="BMC Genomics">
        <title>The genome of the versatile nitrogen fixer Azorhizobium caulinodans ORS571.</title>
        <authorList>
            <person name="Lee KB."/>
            <person name="Backer P.D."/>
            <person name="Aono T."/>
            <person name="Liu CT."/>
            <person name="Suzuki S."/>
            <person name="Suzuki T."/>
            <person name="Kaneko T."/>
            <person name="Yamada M."/>
            <person name="Tabata S."/>
            <person name="Kupfer D.M."/>
            <person name="Najar F.Z."/>
            <person name="Wiley G.B."/>
            <person name="Roe B."/>
            <person name="Binnewies T.T."/>
            <person name="Ussery D.W."/>
            <person name="D'Haeze W."/>
            <person name="Herder J.D."/>
            <person name="Gevers D."/>
            <person name="Vereecke D."/>
            <person name="Holsters M."/>
            <person name="Oyaizu H."/>
        </authorList>
    </citation>
    <scope>NUCLEOTIDE SEQUENCE [LARGE SCALE GENOMIC DNA]</scope>
    <source>
        <strain evidence="3">ATCC 43989 / DSM 5975 / JCM 20966 / LMG 6465 / NBRC 14845 / NCIMB 13405 / ORS 571</strain>
    </source>
</reference>